<dbReference type="AlphaFoldDB" id="A0A9Y1BR00"/>
<organism evidence="2">
    <name type="scientific">Candidatus Heimdallarchaeum endolithica</name>
    <dbReference type="NCBI Taxonomy" id="2876572"/>
    <lineage>
        <taxon>Archaea</taxon>
        <taxon>Promethearchaeati</taxon>
        <taxon>Candidatus Heimdallarchaeota</taxon>
        <taxon>Candidatus Heimdallarchaeia (ex Rinke et al. 2021) (nom. nud.)</taxon>
        <taxon>Candidatus Heimdallarchaeales</taxon>
        <taxon>Candidatus Heimdallarchaeaceae</taxon>
        <taxon>Candidatus Heimdallarchaeum</taxon>
    </lineage>
</organism>
<accession>A0A9Y1BR00</accession>
<reference evidence="2" key="1">
    <citation type="journal article" date="2022" name="Nat. Microbiol.">
        <title>Unique mobile elements and scalable gene flow at the prokaryote-eukaryote boundary revealed by circularized Asgard archaea genomes.</title>
        <authorList>
            <person name="Wu F."/>
            <person name="Speth D.R."/>
            <person name="Philosof A."/>
            <person name="Cremiere A."/>
            <person name="Narayanan A."/>
            <person name="Barco R.A."/>
            <person name="Connon S.A."/>
            <person name="Amend J.P."/>
            <person name="Antoshechkin I.A."/>
            <person name="Orphan V.J."/>
        </authorList>
    </citation>
    <scope>NUCLEOTIDE SEQUENCE</scope>
    <source>
        <strain evidence="2">PR6</strain>
    </source>
</reference>
<proteinExistence type="predicted"/>
<gene>
    <name evidence="2" type="ORF">K9W46_13325</name>
</gene>
<evidence type="ECO:0000256" key="1">
    <source>
        <dbReference type="SAM" id="Phobius"/>
    </source>
</evidence>
<protein>
    <submittedName>
        <fullName evidence="2">Uncharacterized protein</fullName>
    </submittedName>
</protein>
<name>A0A9Y1BR00_9ARCH</name>
<keyword evidence="1" id="KW-1133">Transmembrane helix</keyword>
<keyword evidence="1" id="KW-0812">Transmembrane</keyword>
<keyword evidence="1" id="KW-0472">Membrane</keyword>
<feature type="transmembrane region" description="Helical" evidence="1">
    <location>
        <begin position="12"/>
        <end position="34"/>
    </location>
</feature>
<sequence length="371" mass="41847">MRKGQVRGIDFALGMLIFIIAFSQVIIVLTHLLVPSIMQMENYSEYQELDKLYSLFYYSKGNPSNWATIGTSSLTDFSLGLSGDDGQLSFSKINRLTSDIADYWKIDYQFVKTSYGLLKDFAISVDSAIKIQIDSFSAGFGTLTVTGQVLEDSTSVENVDITAFVLDKENNVFTNITTTKKNSNEVNFISSFSLTTSNYYTIVIFANIDDIYESYYVFRIYKADDSFEYEEVDFNFRPLVLENKEKHSSAIDVRFSSPAITDEAVATVLFSKRDVGKSFYNQTLSQQSSLEEGNFYLGTNIPIPTQGLAVVIVQENDGLNYRAGYMGIPMFLTETASSIFGNEGILSGEYIYSFDLLYVRNRLVKCQIWVN</sequence>
<dbReference type="Proteomes" id="UP001200513">
    <property type="component" value="Chromosome"/>
</dbReference>
<evidence type="ECO:0000313" key="2">
    <source>
        <dbReference type="EMBL" id="UJG43341.1"/>
    </source>
</evidence>
<dbReference type="EMBL" id="CP084167">
    <property type="protein sequence ID" value="UJG43341.1"/>
    <property type="molecule type" value="Genomic_DNA"/>
</dbReference>